<evidence type="ECO:0008006" key="8">
    <source>
        <dbReference type="Google" id="ProtNLM"/>
    </source>
</evidence>
<comment type="subunit">
    <text evidence="4">Binds to mitochondrial small subunit 15S rRNA.</text>
</comment>
<feature type="repeat" description="PPR" evidence="5">
    <location>
        <begin position="480"/>
        <end position="515"/>
    </location>
</feature>
<organism evidence="6 7">
    <name type="scientific">Basidiobolus ranarum</name>
    <dbReference type="NCBI Taxonomy" id="34480"/>
    <lineage>
        <taxon>Eukaryota</taxon>
        <taxon>Fungi</taxon>
        <taxon>Fungi incertae sedis</taxon>
        <taxon>Zoopagomycota</taxon>
        <taxon>Entomophthoromycotina</taxon>
        <taxon>Basidiobolomycetes</taxon>
        <taxon>Basidiobolales</taxon>
        <taxon>Basidiobolaceae</taxon>
        <taxon>Basidiobolus</taxon>
    </lineage>
</organism>
<dbReference type="Proteomes" id="UP001479436">
    <property type="component" value="Unassembled WGS sequence"/>
</dbReference>
<dbReference type="PROSITE" id="PS51375">
    <property type="entry name" value="PPR"/>
    <property type="match status" value="1"/>
</dbReference>
<keyword evidence="7" id="KW-1185">Reference proteome</keyword>
<comment type="similarity">
    <text evidence="1">Belongs to the CCM1 family.</text>
</comment>
<evidence type="ECO:0000313" key="6">
    <source>
        <dbReference type="EMBL" id="KAK9667617.1"/>
    </source>
</evidence>
<dbReference type="PANTHER" id="PTHR47447">
    <property type="entry name" value="OS03G0856100 PROTEIN"/>
    <property type="match status" value="1"/>
</dbReference>
<comment type="caution">
    <text evidence="6">The sequence shown here is derived from an EMBL/GenBank/DDBJ whole genome shotgun (WGS) entry which is preliminary data.</text>
</comment>
<evidence type="ECO:0000256" key="2">
    <source>
        <dbReference type="ARBA" id="ARBA00022737"/>
    </source>
</evidence>
<dbReference type="EMBL" id="JASJQH010010910">
    <property type="protein sequence ID" value="KAK9667617.1"/>
    <property type="molecule type" value="Genomic_DNA"/>
</dbReference>
<accession>A0ABR2VK55</accession>
<sequence length="551" mass="62974">MRDLGFKPKLEFCERSMERFAELGDRPKSVEAFEMLIQMLCKECRSPREAQEFAGFVFRTQKGDSNFVLSAITTLLKYDVRPNENISSMVVDSYRQTSDIQVSPDVYGYIAASFIIASDGDPESLKEIEALASQNSKQIDSIDTSLYESIGDALFGIKSSGAKTLWKQELLSAQHSSIAEKVLHALKKVEVSLQISSDIVEKCGESKGLPIAESLVKKAIETEIQLTPQAFAELIERLGIENRLEDAEKILKLSDRTCQRIKDAQERSKARLFPTNSMLYAYATRKNLPKAQEYYEAIIKMGEFPSANVCAQYIFLLHNADAPKIALDAYEQLKMRGLRLTHDFYRALWSKIAYKADLSLVADIYLEMKHYQIQPTELTYNTLINKSLSINNSTLAQQYYVEMLGDKNCKLSPIPFNTLMTYHMNQKDQTKVAQCYQDLLKAKVIPNGYTYKLLIQAYSFLEPYDFARSREVLNSIPHPEAYHYNLVIASAGRMQRNPELVDQIYKEMLERKVVPNESTYSTLAQVYESLEDQDRYDEVKRHLDQATESNN</sequence>
<dbReference type="InterPro" id="IPR011990">
    <property type="entry name" value="TPR-like_helical_dom_sf"/>
</dbReference>
<dbReference type="InterPro" id="IPR002885">
    <property type="entry name" value="PPR_rpt"/>
</dbReference>
<reference evidence="6 7" key="1">
    <citation type="submission" date="2023-04" db="EMBL/GenBank/DDBJ databases">
        <title>Genome of Basidiobolus ranarum AG-B5.</title>
        <authorList>
            <person name="Stajich J.E."/>
            <person name="Carter-House D."/>
            <person name="Gryganskyi A."/>
        </authorList>
    </citation>
    <scope>NUCLEOTIDE SEQUENCE [LARGE SCALE GENOMIC DNA]</scope>
    <source>
        <strain evidence="6 7">AG-B5</strain>
    </source>
</reference>
<evidence type="ECO:0000256" key="1">
    <source>
        <dbReference type="ARBA" id="ARBA00006192"/>
    </source>
</evidence>
<name>A0ABR2VK55_9FUNG</name>
<evidence type="ECO:0000256" key="5">
    <source>
        <dbReference type="PROSITE-ProRule" id="PRU00708"/>
    </source>
</evidence>
<comment type="function">
    <text evidence="3">Regulates mitochondrial small subunit maturation by controlling 15S rRNA 5'-end processing. Localizes to the 5' precursor of the 15S rRNA in a position that is subsequently occupied by mS47 in the mature yeast mtSSU. Uses structure and sequence-specific RNA recognition, binding to a single-stranded region of the precursor and specifically recognizing bases -6 to -1. The exchange of Ccm1 for mS47 is coupled to the irreversible removal of precursor rRNA that is accompanied by conformational changes of the mitoribosomal proteins uS5m and mS26. These conformational changes signal completion of 5'-end rRNA processing through protection of the mature 5'-end of the 15S rRNA and stabilization of mS47. The removal of the 5' precursor together with the dissociation of Ccm1 may be catalyzed by the 5'-3' exoribonuclease Pet127. Involved in the specific removal of group I introns in mitochondrial encoded transcripts.</text>
</comment>
<protein>
    <recommendedName>
        <fullName evidence="8">Pentatricopeptide repeat-containing protein</fullName>
    </recommendedName>
</protein>
<evidence type="ECO:0000256" key="3">
    <source>
        <dbReference type="ARBA" id="ARBA00044493"/>
    </source>
</evidence>
<keyword evidence="2" id="KW-0677">Repeat</keyword>
<dbReference type="Gene3D" id="1.25.40.10">
    <property type="entry name" value="Tetratricopeptide repeat domain"/>
    <property type="match status" value="3"/>
</dbReference>
<evidence type="ECO:0000313" key="7">
    <source>
        <dbReference type="Proteomes" id="UP001479436"/>
    </source>
</evidence>
<proteinExistence type="inferred from homology"/>
<dbReference type="PANTHER" id="PTHR47447:SF17">
    <property type="entry name" value="OS12G0638900 PROTEIN"/>
    <property type="match status" value="1"/>
</dbReference>
<evidence type="ECO:0000256" key="4">
    <source>
        <dbReference type="ARBA" id="ARBA00044511"/>
    </source>
</evidence>
<dbReference type="Pfam" id="PF13812">
    <property type="entry name" value="PPR_3"/>
    <property type="match status" value="2"/>
</dbReference>
<gene>
    <name evidence="6" type="ORF">K7432_017597</name>
</gene>